<dbReference type="InterPro" id="IPR025287">
    <property type="entry name" value="WAK_GUB"/>
</dbReference>
<dbReference type="InterPro" id="IPR001881">
    <property type="entry name" value="EGF-like_Ca-bd_dom"/>
</dbReference>
<dbReference type="EMBL" id="CAJGYO010000005">
    <property type="protein sequence ID" value="CAD6231297.1"/>
    <property type="molecule type" value="Genomic_DNA"/>
</dbReference>
<sequence length="376" mass="39627">MAGVLPWLIFAATLLLAAIKSSTAFIMVAKPGCRETCGSLTTPYPFGIDPGCYHHQGFDVSCEDNHTFMHNSSSLMEIYSINLLGGQGLSSSTTPATTASLLVGPTASTSSVDESPELLDPAILQLAPLATPAGGNPPAAHPSGGSLLGGQRFGAVYTRRARPTTAPTDQAAAPVATAVAPAAPPAAPVAPAAPPAAPVNNSEVRDFNPCSYAFVAEQDWFRFEPSYLEDRKLTDKFMHGVPAVLDWVAGSEPCEEAVKNTSSYACISKNSQCMKSPNATGYLCSCLDGFAGNPYLSDGCQDINECQSPDQYPCHGICSNTMGDCSCSCVSGTHSIDPKRETCSPDASSERAELTKMFIEDILYKLVETAWFLENS</sequence>
<keyword evidence="2 4" id="KW-0732">Signal</keyword>
<dbReference type="InterPro" id="IPR000742">
    <property type="entry name" value="EGF"/>
</dbReference>
<dbReference type="Pfam" id="PF13947">
    <property type="entry name" value="GUB_WAK_bind"/>
    <property type="match status" value="1"/>
</dbReference>
<dbReference type="SMART" id="SM00179">
    <property type="entry name" value="EGF_CA"/>
    <property type="match status" value="1"/>
</dbReference>
<evidence type="ECO:0000256" key="3">
    <source>
        <dbReference type="ARBA" id="ARBA00023157"/>
    </source>
</evidence>
<feature type="domain" description="EGF-like calcium-binding" evidence="5">
    <location>
        <begin position="302"/>
        <end position="344"/>
    </location>
</feature>
<dbReference type="FunFam" id="2.10.25.10:FF:000628">
    <property type="entry name" value="Wall-associated receptor kinase 2"/>
    <property type="match status" value="1"/>
</dbReference>
<comment type="caution">
    <text evidence="7">The sequence shown here is derived from an EMBL/GenBank/DDBJ whole genome shotgun (WGS) entry which is preliminary data.</text>
</comment>
<dbReference type="Gene3D" id="2.10.25.10">
    <property type="entry name" value="Laminin"/>
    <property type="match status" value="1"/>
</dbReference>
<protein>
    <recommendedName>
        <fullName evidence="9">EGF-like domain-containing protein</fullName>
    </recommendedName>
</protein>
<feature type="chain" id="PRO_5032267469" description="EGF-like domain-containing protein" evidence="4">
    <location>
        <begin position="25"/>
        <end position="376"/>
    </location>
</feature>
<feature type="domain" description="EGF-like" evidence="6">
    <location>
        <begin position="253"/>
        <end position="301"/>
    </location>
</feature>
<evidence type="ECO:0000256" key="2">
    <source>
        <dbReference type="ARBA" id="ARBA00022729"/>
    </source>
</evidence>
<gene>
    <name evidence="7" type="ORF">NCGR_LOCUS21410</name>
</gene>
<dbReference type="GO" id="GO:0016020">
    <property type="term" value="C:membrane"/>
    <property type="evidence" value="ECO:0007669"/>
    <property type="project" value="UniProtKB-SubCell"/>
</dbReference>
<dbReference type="CDD" id="cd00054">
    <property type="entry name" value="EGF_CA"/>
    <property type="match status" value="1"/>
</dbReference>
<evidence type="ECO:0000259" key="6">
    <source>
        <dbReference type="SMART" id="SM00181"/>
    </source>
</evidence>
<evidence type="ECO:0000256" key="4">
    <source>
        <dbReference type="SAM" id="SignalP"/>
    </source>
</evidence>
<evidence type="ECO:0000259" key="5">
    <source>
        <dbReference type="SMART" id="SM00179"/>
    </source>
</evidence>
<name>A0A811P374_9POAL</name>
<proteinExistence type="predicted"/>
<evidence type="ECO:0008006" key="9">
    <source>
        <dbReference type="Google" id="ProtNLM"/>
    </source>
</evidence>
<evidence type="ECO:0000313" key="7">
    <source>
        <dbReference type="EMBL" id="CAD6231297.1"/>
    </source>
</evidence>
<feature type="domain" description="EGF-like" evidence="6">
    <location>
        <begin position="305"/>
        <end position="344"/>
    </location>
</feature>
<dbReference type="GO" id="GO:0030247">
    <property type="term" value="F:polysaccharide binding"/>
    <property type="evidence" value="ECO:0007669"/>
    <property type="project" value="InterPro"/>
</dbReference>
<keyword evidence="8" id="KW-1185">Reference proteome</keyword>
<evidence type="ECO:0000256" key="1">
    <source>
        <dbReference type="ARBA" id="ARBA00004167"/>
    </source>
</evidence>
<keyword evidence="3" id="KW-1015">Disulfide bond</keyword>
<feature type="signal peptide" evidence="4">
    <location>
        <begin position="1"/>
        <end position="24"/>
    </location>
</feature>
<comment type="subcellular location">
    <subcellularLocation>
        <location evidence="1">Membrane</location>
        <topology evidence="1">Single-pass membrane protein</topology>
    </subcellularLocation>
</comment>
<dbReference type="AlphaFoldDB" id="A0A811P374"/>
<dbReference type="GO" id="GO:0005509">
    <property type="term" value="F:calcium ion binding"/>
    <property type="evidence" value="ECO:0007669"/>
    <property type="project" value="InterPro"/>
</dbReference>
<organism evidence="7 8">
    <name type="scientific">Miscanthus lutarioriparius</name>
    <dbReference type="NCBI Taxonomy" id="422564"/>
    <lineage>
        <taxon>Eukaryota</taxon>
        <taxon>Viridiplantae</taxon>
        <taxon>Streptophyta</taxon>
        <taxon>Embryophyta</taxon>
        <taxon>Tracheophyta</taxon>
        <taxon>Spermatophyta</taxon>
        <taxon>Magnoliopsida</taxon>
        <taxon>Liliopsida</taxon>
        <taxon>Poales</taxon>
        <taxon>Poaceae</taxon>
        <taxon>PACMAD clade</taxon>
        <taxon>Panicoideae</taxon>
        <taxon>Andropogonodae</taxon>
        <taxon>Andropogoneae</taxon>
        <taxon>Saccharinae</taxon>
        <taxon>Miscanthus</taxon>
    </lineage>
</organism>
<dbReference type="OrthoDB" id="4062651at2759"/>
<evidence type="ECO:0000313" key="8">
    <source>
        <dbReference type="Proteomes" id="UP000604825"/>
    </source>
</evidence>
<reference evidence="7" key="1">
    <citation type="submission" date="2020-10" db="EMBL/GenBank/DDBJ databases">
        <authorList>
            <person name="Han B."/>
            <person name="Lu T."/>
            <person name="Zhao Q."/>
            <person name="Huang X."/>
            <person name="Zhao Y."/>
        </authorList>
    </citation>
    <scope>NUCLEOTIDE SEQUENCE</scope>
</reference>
<dbReference type="Proteomes" id="UP000604825">
    <property type="component" value="Unassembled WGS sequence"/>
</dbReference>
<accession>A0A811P374</accession>
<dbReference type="SMART" id="SM00181">
    <property type="entry name" value="EGF"/>
    <property type="match status" value="2"/>
</dbReference>
<dbReference type="PANTHER" id="PTHR33491">
    <property type="entry name" value="OSJNBA0016N04.9 PROTEIN"/>
    <property type="match status" value="1"/>
</dbReference>
<dbReference type="SUPFAM" id="SSF57196">
    <property type="entry name" value="EGF/Laminin"/>
    <property type="match status" value="1"/>
</dbReference>